<dbReference type="Pfam" id="PF02491">
    <property type="entry name" value="SHS2_FTSA"/>
    <property type="match status" value="1"/>
</dbReference>
<keyword evidence="1 2" id="KW-0132">Cell division</keyword>
<dbReference type="STRING" id="195105.CN97_10765"/>
<dbReference type="Pfam" id="PF14450">
    <property type="entry name" value="FtsA"/>
    <property type="match status" value="1"/>
</dbReference>
<comment type="function">
    <text evidence="1 2">Cell division protein that is involved in the assembly of the Z ring. May serve as a membrane anchor for the Z ring.</text>
</comment>
<dbReference type="Gene3D" id="3.30.420.40">
    <property type="match status" value="1"/>
</dbReference>
<organism evidence="3 4">
    <name type="scientific">Haematobacter massiliensis</name>
    <dbReference type="NCBI Taxonomy" id="195105"/>
    <lineage>
        <taxon>Bacteria</taxon>
        <taxon>Pseudomonadati</taxon>
        <taxon>Pseudomonadota</taxon>
        <taxon>Alphaproteobacteria</taxon>
        <taxon>Rhodobacterales</taxon>
        <taxon>Paracoccaceae</taxon>
        <taxon>Haematobacter</taxon>
    </lineage>
</organism>
<dbReference type="RefSeq" id="WP_035708102.1">
    <property type="nucleotide sequence ID" value="NZ_CAMIFG010000001.1"/>
</dbReference>
<evidence type="ECO:0000313" key="4">
    <source>
        <dbReference type="Proteomes" id="UP000028826"/>
    </source>
</evidence>
<dbReference type="PIRSF" id="PIRSF003101">
    <property type="entry name" value="FtsA"/>
    <property type="match status" value="1"/>
</dbReference>
<dbReference type="OrthoDB" id="9810567at2"/>
<keyword evidence="1 2" id="KW-0131">Cell cycle</keyword>
<sequence length="444" mass="48138">MTDLYQSQRAMRNMRRAAMQRGVVAILDIGTSKIACVVLRFDGPDSFREQDGVGPMAGQSSFRIIGAATTRSRGVRYGEVAAMQETERAIRTAVTAAQKMANVRVDHVIACFAGGEPRSYGLAGEVEVSDSLVTEEDVAQVLSACEVPPIGHGREVLHAQPVNFALDHRSGLADPRGQMGRRLACDMHLLTVEGAAVQNLLHCIKRCDLELAGIASSAYVSGMSALVEDEQELGAACIDMGGGATGLSIFLKRHMIYADSVRMGGENVTSDIAQGLRIPLATAERIKTFHGGVVATGVDDREMIEIGGDSGDWEKDRRTVSRSELIGIIRPRMEEILEEVRARLDAAGFEHLPSRQIVLTGGCSQMPGIDGLAARILGQQVRLGRPLRVQGLPQAATGAAFASSVGLCLFATHPQDEWWDFDIPMGRYPARSLRRAVKWFRENW</sequence>
<dbReference type="AlphaFoldDB" id="A0A086YB23"/>
<dbReference type="NCBIfam" id="TIGR01174">
    <property type="entry name" value="ftsA"/>
    <property type="match status" value="1"/>
</dbReference>
<comment type="similarity">
    <text evidence="1 2">Belongs to the FtsA/MreB family.</text>
</comment>
<name>A0A086YB23_9RHOB</name>
<evidence type="ECO:0000256" key="2">
    <source>
        <dbReference type="PIRNR" id="PIRNR003101"/>
    </source>
</evidence>
<evidence type="ECO:0000313" key="3">
    <source>
        <dbReference type="EMBL" id="KFI31473.1"/>
    </source>
</evidence>
<dbReference type="CDD" id="cd24048">
    <property type="entry name" value="ASKHA_NBD_FtsA"/>
    <property type="match status" value="1"/>
</dbReference>
<dbReference type="InterPro" id="IPR043129">
    <property type="entry name" value="ATPase_NBD"/>
</dbReference>
<dbReference type="GO" id="GO:0009898">
    <property type="term" value="C:cytoplasmic side of plasma membrane"/>
    <property type="evidence" value="ECO:0007669"/>
    <property type="project" value="UniProtKB-UniRule"/>
</dbReference>
<dbReference type="HAMAP" id="MF_02033">
    <property type="entry name" value="FtsA"/>
    <property type="match status" value="1"/>
</dbReference>
<comment type="subunit">
    <text evidence="1">Self-interacts. Interacts with FtsZ.</text>
</comment>
<keyword evidence="1" id="KW-0472">Membrane</keyword>
<keyword evidence="1" id="KW-1003">Cell membrane</keyword>
<dbReference type="PANTHER" id="PTHR32432:SF4">
    <property type="entry name" value="CELL DIVISION PROTEIN FTSA"/>
    <property type="match status" value="1"/>
</dbReference>
<dbReference type="Proteomes" id="UP000028826">
    <property type="component" value="Unassembled WGS sequence"/>
</dbReference>
<evidence type="ECO:0000256" key="1">
    <source>
        <dbReference type="HAMAP-Rule" id="MF_02033"/>
    </source>
</evidence>
<dbReference type="InterPro" id="IPR020823">
    <property type="entry name" value="Cell_div_FtsA"/>
</dbReference>
<dbReference type="InterPro" id="IPR003494">
    <property type="entry name" value="SHS2_FtsA"/>
</dbReference>
<reference evidence="3 4" key="1">
    <citation type="submission" date="2014-03" db="EMBL/GenBank/DDBJ databases">
        <title>Genome of Haematobacter massiliensis CCUG 47968.</title>
        <authorList>
            <person name="Wang D."/>
            <person name="Wang G."/>
        </authorList>
    </citation>
    <scope>NUCLEOTIDE SEQUENCE [LARGE SCALE GENOMIC DNA]</scope>
    <source>
        <strain evidence="3 4">CCUG 47968</strain>
    </source>
</reference>
<accession>A0A086YB23</accession>
<dbReference type="GO" id="GO:0043093">
    <property type="term" value="P:FtsZ-dependent cytokinesis"/>
    <property type="evidence" value="ECO:0007669"/>
    <property type="project" value="UniProtKB-UniRule"/>
</dbReference>
<gene>
    <name evidence="1" type="primary">ftsA</name>
    <name evidence="3" type="ORF">CN97_10765</name>
</gene>
<keyword evidence="4" id="KW-1185">Reference proteome</keyword>
<dbReference type="PANTHER" id="PTHR32432">
    <property type="entry name" value="CELL DIVISION PROTEIN FTSA-RELATED"/>
    <property type="match status" value="1"/>
</dbReference>
<dbReference type="SMART" id="SM00842">
    <property type="entry name" value="FtsA"/>
    <property type="match status" value="1"/>
</dbReference>
<protein>
    <recommendedName>
        <fullName evidence="1 2">Cell division protein FtsA</fullName>
    </recommendedName>
</protein>
<dbReference type="eggNOG" id="COG0849">
    <property type="taxonomic scope" value="Bacteria"/>
</dbReference>
<dbReference type="EMBL" id="JGYG01000002">
    <property type="protein sequence ID" value="KFI31473.1"/>
    <property type="molecule type" value="Genomic_DNA"/>
</dbReference>
<dbReference type="GO" id="GO:0032153">
    <property type="term" value="C:cell division site"/>
    <property type="evidence" value="ECO:0007669"/>
    <property type="project" value="UniProtKB-UniRule"/>
</dbReference>
<proteinExistence type="inferred from homology"/>
<dbReference type="InterPro" id="IPR050696">
    <property type="entry name" value="FtsA/MreB"/>
</dbReference>
<dbReference type="SUPFAM" id="SSF53067">
    <property type="entry name" value="Actin-like ATPase domain"/>
    <property type="match status" value="2"/>
</dbReference>
<comment type="caution">
    <text evidence="3">The sequence shown here is derived from an EMBL/GenBank/DDBJ whole genome shotgun (WGS) entry which is preliminary data.</text>
</comment>
<comment type="subcellular location">
    <subcellularLocation>
        <location evidence="1">Cell membrane</location>
        <topology evidence="1">Peripheral membrane protein</topology>
        <orientation evidence="1">Cytoplasmic side</orientation>
    </subcellularLocation>
    <text evidence="1">Localizes to the Z ring in an FtsZ-dependent manner. Targeted to the membrane through a conserved C-terminal amphipathic helix.</text>
</comment>